<reference evidence="2" key="1">
    <citation type="submission" date="2020-05" db="EMBL/GenBank/DDBJ databases">
        <title>Mycena genomes resolve the evolution of fungal bioluminescence.</title>
        <authorList>
            <person name="Tsai I.J."/>
        </authorList>
    </citation>
    <scope>NUCLEOTIDE SEQUENCE</scope>
    <source>
        <strain evidence="2">110903Hualien_Pintung</strain>
    </source>
</reference>
<organism evidence="2 3">
    <name type="scientific">Mycena chlorophos</name>
    <name type="common">Agaric fungus</name>
    <name type="synonym">Agaricus chlorophos</name>
    <dbReference type="NCBI Taxonomy" id="658473"/>
    <lineage>
        <taxon>Eukaryota</taxon>
        <taxon>Fungi</taxon>
        <taxon>Dikarya</taxon>
        <taxon>Basidiomycota</taxon>
        <taxon>Agaricomycotina</taxon>
        <taxon>Agaricomycetes</taxon>
        <taxon>Agaricomycetidae</taxon>
        <taxon>Agaricales</taxon>
        <taxon>Marasmiineae</taxon>
        <taxon>Mycenaceae</taxon>
        <taxon>Mycena</taxon>
    </lineage>
</organism>
<evidence type="ECO:0000313" key="3">
    <source>
        <dbReference type="Proteomes" id="UP000613580"/>
    </source>
</evidence>
<dbReference type="AlphaFoldDB" id="A0A8H6RZ89"/>
<sequence length="156" mass="15575">MQLAYLTLLASTLLAQQSLAQEGTHCSSLCTSALTQAEQSTVICTESLLKQLAACNECQAELDAGETVADATNNTQTLINGYLSSCNTQNSPVASFDVSGLFTGLSSTPGSGAQTGAAAAAQSTTPAAKTGAAEGTRAVGSLSAGVVLGSLLWAIL</sequence>
<dbReference type="EMBL" id="JACAZE010000035">
    <property type="protein sequence ID" value="KAF7288385.1"/>
    <property type="molecule type" value="Genomic_DNA"/>
</dbReference>
<name>A0A8H6RZ89_MYCCL</name>
<dbReference type="OrthoDB" id="3045830at2759"/>
<protein>
    <submittedName>
        <fullName evidence="2">Uncharacterized protein</fullName>
    </submittedName>
</protein>
<evidence type="ECO:0000256" key="1">
    <source>
        <dbReference type="SAM" id="SignalP"/>
    </source>
</evidence>
<comment type="caution">
    <text evidence="2">The sequence shown here is derived from an EMBL/GenBank/DDBJ whole genome shotgun (WGS) entry which is preliminary data.</text>
</comment>
<dbReference type="Proteomes" id="UP000613580">
    <property type="component" value="Unassembled WGS sequence"/>
</dbReference>
<feature type="signal peptide" evidence="1">
    <location>
        <begin position="1"/>
        <end position="20"/>
    </location>
</feature>
<keyword evidence="3" id="KW-1185">Reference proteome</keyword>
<feature type="chain" id="PRO_5034849870" evidence="1">
    <location>
        <begin position="21"/>
        <end position="156"/>
    </location>
</feature>
<proteinExistence type="predicted"/>
<accession>A0A8H6RZ89</accession>
<evidence type="ECO:0000313" key="2">
    <source>
        <dbReference type="EMBL" id="KAF7288385.1"/>
    </source>
</evidence>
<gene>
    <name evidence="2" type="ORF">HMN09_01390800</name>
</gene>
<keyword evidence="1" id="KW-0732">Signal</keyword>